<evidence type="ECO:0000313" key="3">
    <source>
        <dbReference type="Proteomes" id="UP001173578"/>
    </source>
</evidence>
<protein>
    <submittedName>
        <fullName evidence="2">Zinc ribbon domain-containing protein</fullName>
    </submittedName>
</protein>
<reference evidence="2" key="1">
    <citation type="submission" date="2020-06" db="EMBL/GenBank/DDBJ databases">
        <authorList>
            <person name="Dong N."/>
        </authorList>
    </citation>
    <scope>NUCLEOTIDE SEQUENCE</scope>
    <source>
        <strain evidence="2">210</strain>
    </source>
</reference>
<dbReference type="RefSeq" id="WP_286487224.1">
    <property type="nucleotide sequence ID" value="NZ_JACALR010000010.1"/>
</dbReference>
<accession>A0AAW7DMI3</accession>
<dbReference type="InterPro" id="IPR059113">
    <property type="entry name" value="Znf_ribbon"/>
</dbReference>
<organism evidence="2 3">
    <name type="scientific">Empedobacter falsenii</name>
    <dbReference type="NCBI Taxonomy" id="343874"/>
    <lineage>
        <taxon>Bacteria</taxon>
        <taxon>Pseudomonadati</taxon>
        <taxon>Bacteroidota</taxon>
        <taxon>Flavobacteriia</taxon>
        <taxon>Flavobacteriales</taxon>
        <taxon>Weeksellaceae</taxon>
        <taxon>Empedobacter</taxon>
    </lineage>
</organism>
<evidence type="ECO:0000259" key="1">
    <source>
        <dbReference type="Pfam" id="PF13248"/>
    </source>
</evidence>
<dbReference type="Pfam" id="PF13248">
    <property type="entry name" value="Zn_ribbon_3"/>
    <property type="match status" value="1"/>
</dbReference>
<feature type="domain" description="Putative zinc-ribbon" evidence="1">
    <location>
        <begin position="1"/>
        <end position="25"/>
    </location>
</feature>
<reference evidence="2" key="2">
    <citation type="journal article" date="2022" name="Sci. Total Environ.">
        <title>Prevalence, transmission, and molecular epidemiology of tet(X)-positive bacteria among humans, animals, and environmental niches in China: An epidemiological, and genomic-based study.</title>
        <authorList>
            <person name="Dong N."/>
            <person name="Zeng Y."/>
            <person name="Cai C."/>
            <person name="Sun C."/>
            <person name="Lu J."/>
            <person name="Liu C."/>
            <person name="Zhou H."/>
            <person name="Sun Q."/>
            <person name="Shu L."/>
            <person name="Wang H."/>
            <person name="Wang Y."/>
            <person name="Wang S."/>
            <person name="Wu C."/>
            <person name="Chan E.W."/>
            <person name="Chen G."/>
            <person name="Shen Z."/>
            <person name="Chen S."/>
            <person name="Zhang R."/>
        </authorList>
    </citation>
    <scope>NUCLEOTIDE SEQUENCE</scope>
    <source>
        <strain evidence="2">210</strain>
    </source>
</reference>
<dbReference type="AlphaFoldDB" id="A0AAW7DMI3"/>
<dbReference type="Proteomes" id="UP001173578">
    <property type="component" value="Unassembled WGS sequence"/>
</dbReference>
<sequence>MKKCPYCAELINDEAIKCRYCQERFDDSMNKSLLNILNSSKDKLLKKYSEYKENKMSHLVLPTDEEYWLIGDTYFFLNDLSIKNVGELKYDEIISVYFKAESTTRNFITDRNIFFGVVIYAIDEQDNKTSEIIEVPLISRKFEFHKLDKKAFETVILIYHNIAKITFKNRLNFYNKQLLDKQYFAYLGFRFQVDGKVYNNKNKLVADLSTISLDDVSFSSEWSGLKSSQENPYEFKILNGLPQVNILFGLFQSGHSFKLDTIQDNDIINLIIYNFIINKKYIE</sequence>
<evidence type="ECO:0000313" key="2">
    <source>
        <dbReference type="EMBL" id="MDM1552853.1"/>
    </source>
</evidence>
<comment type="caution">
    <text evidence="2">The sequence shown here is derived from an EMBL/GenBank/DDBJ whole genome shotgun (WGS) entry which is preliminary data.</text>
</comment>
<proteinExistence type="predicted"/>
<gene>
    <name evidence="2" type="ORF">HX095_16755</name>
</gene>
<dbReference type="EMBL" id="JACALR010000010">
    <property type="protein sequence ID" value="MDM1552853.1"/>
    <property type="molecule type" value="Genomic_DNA"/>
</dbReference>
<name>A0AAW7DMI3_9FLAO</name>